<organism evidence="2 3">
    <name type="scientific">Rhizomicrobium electricum</name>
    <dbReference type="NCBI Taxonomy" id="480070"/>
    <lineage>
        <taxon>Bacteria</taxon>
        <taxon>Pseudomonadati</taxon>
        <taxon>Pseudomonadota</taxon>
        <taxon>Alphaproteobacteria</taxon>
        <taxon>Micropepsales</taxon>
        <taxon>Micropepsaceae</taxon>
        <taxon>Rhizomicrobium</taxon>
    </lineage>
</organism>
<protein>
    <submittedName>
        <fullName evidence="2">NAD-dependent epimerase/dehydratase family protein</fullName>
    </submittedName>
</protein>
<comment type="caution">
    <text evidence="2">The sequence shown here is derived from an EMBL/GenBank/DDBJ whole genome shotgun (WGS) entry which is preliminary data.</text>
</comment>
<dbReference type="Gene3D" id="3.90.25.10">
    <property type="entry name" value="UDP-galactose 4-epimerase, domain 1"/>
    <property type="match status" value="1"/>
</dbReference>
<dbReference type="InterPro" id="IPR001509">
    <property type="entry name" value="Epimerase_deHydtase"/>
</dbReference>
<name>A0ABN1E809_9PROT</name>
<dbReference type="EMBL" id="BAAADD010000002">
    <property type="protein sequence ID" value="GAA0561091.1"/>
    <property type="molecule type" value="Genomic_DNA"/>
</dbReference>
<dbReference type="Proteomes" id="UP001499951">
    <property type="component" value="Unassembled WGS sequence"/>
</dbReference>
<dbReference type="PANTHER" id="PTHR43245:SF13">
    <property type="entry name" value="UDP-D-APIOSE_UDP-D-XYLOSE SYNTHASE 2"/>
    <property type="match status" value="1"/>
</dbReference>
<evidence type="ECO:0000313" key="3">
    <source>
        <dbReference type="Proteomes" id="UP001499951"/>
    </source>
</evidence>
<proteinExistence type="predicted"/>
<gene>
    <name evidence="2" type="ORF">GCM10008942_06890</name>
</gene>
<evidence type="ECO:0000259" key="1">
    <source>
        <dbReference type="Pfam" id="PF01370"/>
    </source>
</evidence>
<evidence type="ECO:0000313" key="2">
    <source>
        <dbReference type="EMBL" id="GAA0561091.1"/>
    </source>
</evidence>
<dbReference type="InterPro" id="IPR036291">
    <property type="entry name" value="NAD(P)-bd_dom_sf"/>
</dbReference>
<sequence length="310" mass="33622">MSGRVLVTGGGGFVGRPLLGELVKRGFDVHAVDCVARPHQAGVTWHLCDLLETSGHCPLMDRIAPSHLLHLAWYVEHGKFWTAPENEIWRSVSLDLVRAFAQSGGQRAVLVGSCAEYDWKRSDEAPWRETDPCRPVLPYGIAKHALHRDVAAEADRSGISFAWARLFLMFGEGENPQRLVPSVISALASGVPLDMSTGRQVRDFSDTRDIAAGLSALLAAGHVEGAVNVASGEGHSLRELCAIIADLAGKSGENLRFGALPDRDEPPFMVADVTRLREEVGFTPPESLRQRLSSIVRERLALSPSPVRGA</sequence>
<keyword evidence="3" id="KW-1185">Reference proteome</keyword>
<dbReference type="SUPFAM" id="SSF51735">
    <property type="entry name" value="NAD(P)-binding Rossmann-fold domains"/>
    <property type="match status" value="1"/>
</dbReference>
<dbReference type="PANTHER" id="PTHR43245">
    <property type="entry name" value="BIFUNCTIONAL POLYMYXIN RESISTANCE PROTEIN ARNA"/>
    <property type="match status" value="1"/>
</dbReference>
<dbReference type="RefSeq" id="WP_166931997.1">
    <property type="nucleotide sequence ID" value="NZ_BAAADD010000002.1"/>
</dbReference>
<dbReference type="InterPro" id="IPR050177">
    <property type="entry name" value="Lipid_A_modif_metabolic_enz"/>
</dbReference>
<dbReference type="Gene3D" id="3.40.50.720">
    <property type="entry name" value="NAD(P)-binding Rossmann-like Domain"/>
    <property type="match status" value="1"/>
</dbReference>
<dbReference type="Pfam" id="PF01370">
    <property type="entry name" value="Epimerase"/>
    <property type="match status" value="1"/>
</dbReference>
<reference evidence="2 3" key="1">
    <citation type="journal article" date="2019" name="Int. J. Syst. Evol. Microbiol.">
        <title>The Global Catalogue of Microorganisms (GCM) 10K type strain sequencing project: providing services to taxonomists for standard genome sequencing and annotation.</title>
        <authorList>
            <consortium name="The Broad Institute Genomics Platform"/>
            <consortium name="The Broad Institute Genome Sequencing Center for Infectious Disease"/>
            <person name="Wu L."/>
            <person name="Ma J."/>
        </authorList>
    </citation>
    <scope>NUCLEOTIDE SEQUENCE [LARGE SCALE GENOMIC DNA]</scope>
    <source>
        <strain evidence="2 3">JCM 15089</strain>
    </source>
</reference>
<accession>A0ABN1E809</accession>
<feature type="domain" description="NAD-dependent epimerase/dehydratase" evidence="1">
    <location>
        <begin position="5"/>
        <end position="230"/>
    </location>
</feature>